<dbReference type="Proteomes" id="UP000254253">
    <property type="component" value="Unassembled WGS sequence"/>
</dbReference>
<protein>
    <submittedName>
        <fullName evidence="3">Putative UDP-N-acetyl-D-mannosaminuronic acid transferase</fullName>
        <ecNumber evidence="3">2.4.1.187</ecNumber>
    </submittedName>
</protein>
<dbReference type="NCBIfam" id="TIGR00696">
    <property type="entry name" value="wecG_tagA_cpsF"/>
    <property type="match status" value="1"/>
</dbReference>
<dbReference type="PANTHER" id="PTHR34136">
    <property type="match status" value="1"/>
</dbReference>
<accession>A0A380U1B5</accession>
<evidence type="ECO:0000313" key="4">
    <source>
        <dbReference type="Proteomes" id="UP000254253"/>
    </source>
</evidence>
<keyword evidence="4" id="KW-1185">Reference proteome</keyword>
<proteinExistence type="predicted"/>
<gene>
    <name evidence="3" type="primary">wecG</name>
    <name evidence="3" type="ORF">NCTC4191_01714</name>
</gene>
<dbReference type="EC" id="2.4.1.187" evidence="3"/>
<name>A0A380U1B5_ACTLI</name>
<evidence type="ECO:0000256" key="2">
    <source>
        <dbReference type="ARBA" id="ARBA00022679"/>
    </source>
</evidence>
<dbReference type="EMBL" id="UFRN01000002">
    <property type="protein sequence ID" value="SUT94841.1"/>
    <property type="molecule type" value="Genomic_DNA"/>
</dbReference>
<dbReference type="NCBIfam" id="NF002980">
    <property type="entry name" value="PRK03692.1"/>
    <property type="match status" value="1"/>
</dbReference>
<dbReference type="PANTHER" id="PTHR34136:SF1">
    <property type="entry name" value="UDP-N-ACETYL-D-MANNOSAMINURONIC ACID TRANSFERASE"/>
    <property type="match status" value="1"/>
</dbReference>
<dbReference type="AlphaFoldDB" id="A0A380U1B5"/>
<keyword evidence="1 3" id="KW-0328">Glycosyltransferase</keyword>
<organism evidence="3 4">
    <name type="scientific">Actinobacillus lignieresii</name>
    <dbReference type="NCBI Taxonomy" id="720"/>
    <lineage>
        <taxon>Bacteria</taxon>
        <taxon>Pseudomonadati</taxon>
        <taxon>Pseudomonadota</taxon>
        <taxon>Gammaproteobacteria</taxon>
        <taxon>Pasteurellales</taxon>
        <taxon>Pasteurellaceae</taxon>
        <taxon>Actinobacillus</taxon>
    </lineage>
</organism>
<dbReference type="GO" id="GO:0047244">
    <property type="term" value="F:N-acetylglucosaminyldiphosphoundecaprenol N-acetyl-beta-D-mannosaminyltransferase activity"/>
    <property type="evidence" value="ECO:0007669"/>
    <property type="project" value="UniProtKB-EC"/>
</dbReference>
<sequence length="241" mass="27601">MIATAEIRGINILLARNQTEFVDFLMSKGELKTGKLIAMNAEKLVMSEKDPEIRQLLKQAEYNYADGISIVRSVKRKYPHIKQMERIAGADLWEALMQKSGELGIPVFLIGSTADTLAKTQQKLTAWNVDIVGLQDGYFNNKEQRAVIERIKRSGAKLVTVAMGSPKQEKFIADAAREYPDCLYMGVGGTYDVFIGKVKRAPKIWQDLGLEWLYRLLSQPTRWRRQVNLLRFLYYYCTKQL</sequence>
<keyword evidence="2 3" id="KW-0808">Transferase</keyword>
<dbReference type="RefSeq" id="WP_115587613.1">
    <property type="nucleotide sequence ID" value="NZ_LR134169.1"/>
</dbReference>
<dbReference type="CDD" id="cd06533">
    <property type="entry name" value="Glyco_transf_WecG_TagA"/>
    <property type="match status" value="1"/>
</dbReference>
<evidence type="ECO:0000256" key="1">
    <source>
        <dbReference type="ARBA" id="ARBA00022676"/>
    </source>
</evidence>
<dbReference type="Pfam" id="PF03808">
    <property type="entry name" value="Glyco_tran_WecG"/>
    <property type="match status" value="1"/>
</dbReference>
<dbReference type="InterPro" id="IPR004629">
    <property type="entry name" value="WecG_TagA_CpsF"/>
</dbReference>
<reference evidence="3 4" key="1">
    <citation type="submission" date="2018-06" db="EMBL/GenBank/DDBJ databases">
        <authorList>
            <consortium name="Pathogen Informatics"/>
            <person name="Doyle S."/>
        </authorList>
    </citation>
    <scope>NUCLEOTIDE SEQUENCE [LARGE SCALE GENOMIC DNA]</scope>
    <source>
        <strain evidence="3 4">NCTC4191</strain>
    </source>
</reference>
<evidence type="ECO:0000313" key="3">
    <source>
        <dbReference type="EMBL" id="SUT94841.1"/>
    </source>
</evidence>